<comment type="subcellular location">
    <subcellularLocation>
        <location evidence="1">Membrane</location>
        <topology evidence="1">Multi-pass membrane protein</topology>
    </subcellularLocation>
</comment>
<proteinExistence type="predicted"/>
<dbReference type="Proteomes" id="UP000015102">
    <property type="component" value="Unassembled WGS sequence"/>
</dbReference>
<evidence type="ECO:0000313" key="6">
    <source>
        <dbReference type="EnsemblMetazoa" id="MESCA007759-PA"/>
    </source>
</evidence>
<keyword evidence="4 5" id="KW-0472">Membrane</keyword>
<dbReference type="GO" id="GO:0005886">
    <property type="term" value="C:plasma membrane"/>
    <property type="evidence" value="ECO:0007669"/>
    <property type="project" value="TreeGrafter"/>
</dbReference>
<feature type="transmembrane region" description="Helical" evidence="5">
    <location>
        <begin position="139"/>
        <end position="167"/>
    </location>
</feature>
<dbReference type="STRING" id="36166.T1GVG0"/>
<evidence type="ECO:0000256" key="3">
    <source>
        <dbReference type="ARBA" id="ARBA00022989"/>
    </source>
</evidence>
<keyword evidence="7" id="KW-1185">Reference proteome</keyword>
<dbReference type="Pfam" id="PF00335">
    <property type="entry name" value="Tetraspanin"/>
    <property type="match status" value="1"/>
</dbReference>
<evidence type="ECO:0000256" key="2">
    <source>
        <dbReference type="ARBA" id="ARBA00022692"/>
    </source>
</evidence>
<keyword evidence="3 5" id="KW-1133">Transmembrane helix</keyword>
<dbReference type="HOGENOM" id="CLU_055524_12_0_1"/>
<name>T1GVG0_MEGSC</name>
<sequence length="172" mass="19631">MRDGESEYTLLLGLVFLLELFVGGLAYFYESQIQYEIQEDLNSTFLTSYGIDEERTLAIDLMQIEYKCCGAIRFEDWRASSWFRQNDTIAPIIRLHGERLVPDSCCITITENCGKRDHPSNIPYTGCIYRFTEELRQQLVIIGAIGLGICSMNIIGMILACCLFAKLSELKD</sequence>
<evidence type="ECO:0000256" key="4">
    <source>
        <dbReference type="ARBA" id="ARBA00023136"/>
    </source>
</evidence>
<dbReference type="InterPro" id="IPR008952">
    <property type="entry name" value="Tetraspanin_EC2_sf"/>
</dbReference>
<dbReference type="AlphaFoldDB" id="T1GVG0"/>
<dbReference type="InterPro" id="IPR018499">
    <property type="entry name" value="Tetraspanin/Peripherin"/>
</dbReference>
<dbReference type="OMA" id="DSCCKTR"/>
<dbReference type="SUPFAM" id="SSF48652">
    <property type="entry name" value="Tetraspanin"/>
    <property type="match status" value="1"/>
</dbReference>
<evidence type="ECO:0008006" key="8">
    <source>
        <dbReference type="Google" id="ProtNLM"/>
    </source>
</evidence>
<dbReference type="PANTHER" id="PTHR19282:SF544">
    <property type="entry name" value="TETRASPANIN"/>
    <property type="match status" value="1"/>
</dbReference>
<evidence type="ECO:0000256" key="1">
    <source>
        <dbReference type="ARBA" id="ARBA00004141"/>
    </source>
</evidence>
<dbReference type="EnsemblMetazoa" id="MESCA007759-RA">
    <property type="protein sequence ID" value="MESCA007759-PA"/>
    <property type="gene ID" value="MESCA007759"/>
</dbReference>
<evidence type="ECO:0000256" key="5">
    <source>
        <dbReference type="SAM" id="Phobius"/>
    </source>
</evidence>
<keyword evidence="2 5" id="KW-0812">Transmembrane</keyword>
<dbReference type="EMBL" id="CAQQ02390824">
    <property type="status" value="NOT_ANNOTATED_CDS"/>
    <property type="molecule type" value="Genomic_DNA"/>
</dbReference>
<reference evidence="7" key="1">
    <citation type="submission" date="2013-02" db="EMBL/GenBank/DDBJ databases">
        <authorList>
            <person name="Hughes D."/>
        </authorList>
    </citation>
    <scope>NUCLEOTIDE SEQUENCE</scope>
    <source>
        <strain>Durham</strain>
        <strain evidence="7">NC isolate 2 -- Noor lab</strain>
    </source>
</reference>
<dbReference type="Gene3D" id="1.10.1450.10">
    <property type="entry name" value="Tetraspanin"/>
    <property type="match status" value="1"/>
</dbReference>
<reference evidence="6" key="2">
    <citation type="submission" date="2015-06" db="UniProtKB">
        <authorList>
            <consortium name="EnsemblMetazoa"/>
        </authorList>
    </citation>
    <scope>IDENTIFICATION</scope>
</reference>
<dbReference type="PANTHER" id="PTHR19282">
    <property type="entry name" value="TETRASPANIN"/>
    <property type="match status" value="1"/>
</dbReference>
<evidence type="ECO:0000313" key="7">
    <source>
        <dbReference type="Proteomes" id="UP000015102"/>
    </source>
</evidence>
<dbReference type="CDD" id="cd03155">
    <property type="entry name" value="CD151_like_LEL"/>
    <property type="match status" value="1"/>
</dbReference>
<accession>T1GVG0</accession>
<organism evidence="6 7">
    <name type="scientific">Megaselia scalaris</name>
    <name type="common">Humpbacked fly</name>
    <name type="synonym">Phora scalaris</name>
    <dbReference type="NCBI Taxonomy" id="36166"/>
    <lineage>
        <taxon>Eukaryota</taxon>
        <taxon>Metazoa</taxon>
        <taxon>Ecdysozoa</taxon>
        <taxon>Arthropoda</taxon>
        <taxon>Hexapoda</taxon>
        <taxon>Insecta</taxon>
        <taxon>Pterygota</taxon>
        <taxon>Neoptera</taxon>
        <taxon>Endopterygota</taxon>
        <taxon>Diptera</taxon>
        <taxon>Brachycera</taxon>
        <taxon>Muscomorpha</taxon>
        <taxon>Platypezoidea</taxon>
        <taxon>Phoridae</taxon>
        <taxon>Megaseliini</taxon>
        <taxon>Megaselia</taxon>
    </lineage>
</organism>
<feature type="transmembrane region" description="Helical" evidence="5">
    <location>
        <begin position="6"/>
        <end position="29"/>
    </location>
</feature>
<protein>
    <recommendedName>
        <fullName evidence="8">Tetraspanin</fullName>
    </recommendedName>
</protein>